<dbReference type="AlphaFoldDB" id="A0A5C3KSJ4"/>
<evidence type="ECO:0000256" key="1">
    <source>
        <dbReference type="SAM" id="MobiDB-lite"/>
    </source>
</evidence>
<keyword evidence="2" id="KW-0812">Transmembrane</keyword>
<evidence type="ECO:0000256" key="2">
    <source>
        <dbReference type="SAM" id="Phobius"/>
    </source>
</evidence>
<feature type="compositionally biased region" description="Low complexity" evidence="1">
    <location>
        <begin position="375"/>
        <end position="393"/>
    </location>
</feature>
<feature type="region of interest" description="Disordered" evidence="1">
    <location>
        <begin position="536"/>
        <end position="556"/>
    </location>
</feature>
<reference evidence="3 4" key="1">
    <citation type="journal article" date="2019" name="Nat. Ecol. Evol.">
        <title>Megaphylogeny resolves global patterns of mushroom evolution.</title>
        <authorList>
            <person name="Varga T."/>
            <person name="Krizsan K."/>
            <person name="Foldi C."/>
            <person name="Dima B."/>
            <person name="Sanchez-Garcia M."/>
            <person name="Sanchez-Ramirez S."/>
            <person name="Szollosi G.J."/>
            <person name="Szarkandi J.G."/>
            <person name="Papp V."/>
            <person name="Albert L."/>
            <person name="Andreopoulos W."/>
            <person name="Angelini C."/>
            <person name="Antonin V."/>
            <person name="Barry K.W."/>
            <person name="Bougher N.L."/>
            <person name="Buchanan P."/>
            <person name="Buyck B."/>
            <person name="Bense V."/>
            <person name="Catcheside P."/>
            <person name="Chovatia M."/>
            <person name="Cooper J."/>
            <person name="Damon W."/>
            <person name="Desjardin D."/>
            <person name="Finy P."/>
            <person name="Geml J."/>
            <person name="Haridas S."/>
            <person name="Hughes K."/>
            <person name="Justo A."/>
            <person name="Karasinski D."/>
            <person name="Kautmanova I."/>
            <person name="Kiss B."/>
            <person name="Kocsube S."/>
            <person name="Kotiranta H."/>
            <person name="LaButti K.M."/>
            <person name="Lechner B.E."/>
            <person name="Liimatainen K."/>
            <person name="Lipzen A."/>
            <person name="Lukacs Z."/>
            <person name="Mihaltcheva S."/>
            <person name="Morgado L.N."/>
            <person name="Niskanen T."/>
            <person name="Noordeloos M.E."/>
            <person name="Ohm R.A."/>
            <person name="Ortiz-Santana B."/>
            <person name="Ovrebo C."/>
            <person name="Racz N."/>
            <person name="Riley R."/>
            <person name="Savchenko A."/>
            <person name="Shiryaev A."/>
            <person name="Soop K."/>
            <person name="Spirin V."/>
            <person name="Szebenyi C."/>
            <person name="Tomsovsky M."/>
            <person name="Tulloss R.E."/>
            <person name="Uehling J."/>
            <person name="Grigoriev I.V."/>
            <person name="Vagvolgyi C."/>
            <person name="Papp T."/>
            <person name="Martin F.M."/>
            <person name="Miettinen O."/>
            <person name="Hibbett D.S."/>
            <person name="Nagy L.G."/>
        </authorList>
    </citation>
    <scope>NUCLEOTIDE SEQUENCE [LARGE SCALE GENOMIC DNA]</scope>
    <source>
        <strain evidence="3 4">CBS 121175</strain>
    </source>
</reference>
<keyword evidence="2" id="KW-1133">Transmembrane helix</keyword>
<feature type="compositionally biased region" description="Low complexity" evidence="1">
    <location>
        <begin position="335"/>
        <end position="356"/>
    </location>
</feature>
<evidence type="ECO:0000313" key="3">
    <source>
        <dbReference type="EMBL" id="TFK23434.1"/>
    </source>
</evidence>
<feature type="compositionally biased region" description="Polar residues" evidence="1">
    <location>
        <begin position="536"/>
        <end position="545"/>
    </location>
</feature>
<feature type="region of interest" description="Disordered" evidence="1">
    <location>
        <begin position="335"/>
        <end position="407"/>
    </location>
</feature>
<sequence length="556" mass="56814">MSCRSTPTLTSTLERVVQSVFEVTLTRESTLPGATSTRTVLVETCSTVNASAVPPETACSETESLSTTTLPGVVTEVTITTESSTPVTSFLTTTLFGFDCPPDVPEPSPDPEPSPSPSPSPETSDPLPNPSGSSIQRPGISQSSGGPRGTPTLPATDNAGSGTNVAPIVGGAIGGFVGLIAIVALIWFLIKRNSNKRFDGLFDQDELHTVPKPEKHGHGYDPVGPDSVKPRPIAGLDVPSHHYQDAMVYQGGNFQETGYHGGQYQDTGYQGQGQYQDFAPQTGQDGFTNNTYQPTNDMGGYPPDAHHVRNPSVGPLVAGVAAVATGASLHAAAASSSHLSTTSGRPSTGGSMSPLIQHPPPQSHQPQGYPPPGQQPLTNFAPNNGPGYPYNPGQAPPPQGYSYPPSNLSHNLSVGTYSSGPAVSSAHGGYGAYGGMAVGGAATGLAGGYSGHGHERDESVSSIGRTGSPVSISNAHVLQVMNPEGLFAANNAGGSSSGGVSAAAAAPLVDGKGRQINTKGEKQPIVHLDGGRYEETAQTVGTTQPVAGPAPPAYTN</sequence>
<keyword evidence="2" id="KW-0472">Membrane</keyword>
<accession>A0A5C3KSJ4</accession>
<protein>
    <submittedName>
        <fullName evidence="3">Uncharacterized protein</fullName>
    </submittedName>
</protein>
<dbReference type="OrthoDB" id="3263215at2759"/>
<evidence type="ECO:0000313" key="4">
    <source>
        <dbReference type="Proteomes" id="UP000307440"/>
    </source>
</evidence>
<feature type="compositionally biased region" description="Polar residues" evidence="1">
    <location>
        <begin position="130"/>
        <end position="145"/>
    </location>
</feature>
<dbReference type="Proteomes" id="UP000307440">
    <property type="component" value="Unassembled WGS sequence"/>
</dbReference>
<feature type="region of interest" description="Disordered" evidence="1">
    <location>
        <begin position="98"/>
        <end position="158"/>
    </location>
</feature>
<feature type="compositionally biased region" description="Pro residues" evidence="1">
    <location>
        <begin position="102"/>
        <end position="120"/>
    </location>
</feature>
<organism evidence="3 4">
    <name type="scientific">Coprinopsis marcescibilis</name>
    <name type="common">Agaric fungus</name>
    <name type="synonym">Psathyrella marcescibilis</name>
    <dbReference type="NCBI Taxonomy" id="230819"/>
    <lineage>
        <taxon>Eukaryota</taxon>
        <taxon>Fungi</taxon>
        <taxon>Dikarya</taxon>
        <taxon>Basidiomycota</taxon>
        <taxon>Agaricomycotina</taxon>
        <taxon>Agaricomycetes</taxon>
        <taxon>Agaricomycetidae</taxon>
        <taxon>Agaricales</taxon>
        <taxon>Agaricineae</taxon>
        <taxon>Psathyrellaceae</taxon>
        <taxon>Coprinopsis</taxon>
    </lineage>
</organism>
<name>A0A5C3KSJ4_COPMA</name>
<proteinExistence type="predicted"/>
<keyword evidence="4" id="KW-1185">Reference proteome</keyword>
<feature type="compositionally biased region" description="Pro residues" evidence="1">
    <location>
        <begin position="357"/>
        <end position="374"/>
    </location>
</feature>
<dbReference type="STRING" id="230819.A0A5C3KSJ4"/>
<feature type="transmembrane region" description="Helical" evidence="2">
    <location>
        <begin position="168"/>
        <end position="190"/>
    </location>
</feature>
<dbReference type="EMBL" id="ML210218">
    <property type="protein sequence ID" value="TFK23434.1"/>
    <property type="molecule type" value="Genomic_DNA"/>
</dbReference>
<gene>
    <name evidence="3" type="ORF">FA15DRAFT_757212</name>
</gene>